<feature type="region of interest" description="Disordered" evidence="1">
    <location>
        <begin position="279"/>
        <end position="328"/>
    </location>
</feature>
<organism evidence="2 3">
    <name type="scientific">Tremella mesenterica</name>
    <name type="common">Jelly fungus</name>
    <dbReference type="NCBI Taxonomy" id="5217"/>
    <lineage>
        <taxon>Eukaryota</taxon>
        <taxon>Fungi</taxon>
        <taxon>Dikarya</taxon>
        <taxon>Basidiomycota</taxon>
        <taxon>Agaricomycotina</taxon>
        <taxon>Tremellomycetes</taxon>
        <taxon>Tremellales</taxon>
        <taxon>Tremellaceae</taxon>
        <taxon>Tremella</taxon>
    </lineage>
</organism>
<keyword evidence="3" id="KW-1185">Reference proteome</keyword>
<feature type="compositionally biased region" description="Polar residues" evidence="1">
    <location>
        <begin position="1"/>
        <end position="14"/>
    </location>
</feature>
<evidence type="ECO:0000313" key="3">
    <source>
        <dbReference type="Proteomes" id="UP000289152"/>
    </source>
</evidence>
<dbReference type="AlphaFoldDB" id="A0A4Q1BHG2"/>
<dbReference type="EMBL" id="SDIL01000079">
    <property type="protein sequence ID" value="RXK37030.1"/>
    <property type="molecule type" value="Genomic_DNA"/>
</dbReference>
<feature type="compositionally biased region" description="Polar residues" evidence="1">
    <location>
        <begin position="131"/>
        <end position="141"/>
    </location>
</feature>
<gene>
    <name evidence="2" type="ORF">M231_05689</name>
</gene>
<sequence>MSLRLTSRTNSESTPCLMPQTPAACSTSVPSSSERNAHCLLSLRATATPVSLGANQAKSGSASSPARPDTNGPAVRNRGSSWYHPSVTSRGSFKSNESNTPGGVKHHRSTESKQSPAPPVIPATGSRRGSGPSNSDNITANSKDKRASRAQSLPSEYAEPPIGAVGNSKQIWYSTLQSNRKERGRCLSRVQAPSPPRQTIPSEKLRTRLSTYSQVSLPVPDCDQEESLVPPSLDLNEVSDDHLQGWVVLLRPKTFWHPLLDGEEDTPHIHGGLSFVPLQLKHDAPNDPHADSGATRPAGGGNQVTVPQRGSGRHSETRKPVGIGSSAG</sequence>
<evidence type="ECO:0000313" key="2">
    <source>
        <dbReference type="EMBL" id="RXK37030.1"/>
    </source>
</evidence>
<dbReference type="Proteomes" id="UP000289152">
    <property type="component" value="Unassembled WGS sequence"/>
</dbReference>
<accession>A0A4Q1BHG2</accession>
<protein>
    <submittedName>
        <fullName evidence="2">Uncharacterized protein</fullName>
    </submittedName>
</protein>
<feature type="compositionally biased region" description="Basic and acidic residues" evidence="1">
    <location>
        <begin position="280"/>
        <end position="290"/>
    </location>
</feature>
<feature type="compositionally biased region" description="Polar residues" evidence="1">
    <location>
        <begin position="23"/>
        <end position="34"/>
    </location>
</feature>
<comment type="caution">
    <text evidence="2">The sequence shown here is derived from an EMBL/GenBank/DDBJ whole genome shotgun (WGS) entry which is preliminary data.</text>
</comment>
<evidence type="ECO:0000256" key="1">
    <source>
        <dbReference type="SAM" id="MobiDB-lite"/>
    </source>
</evidence>
<feature type="compositionally biased region" description="Polar residues" evidence="1">
    <location>
        <begin position="53"/>
        <end position="64"/>
    </location>
</feature>
<dbReference type="VEuPathDB" id="FungiDB:TREMEDRAFT_60407"/>
<dbReference type="InParanoid" id="A0A4Q1BHG2"/>
<reference evidence="2 3" key="1">
    <citation type="submission" date="2016-06" db="EMBL/GenBank/DDBJ databases">
        <title>Evolution of pathogenesis and genome organization in the Tremellales.</title>
        <authorList>
            <person name="Cuomo C."/>
            <person name="Litvintseva A."/>
            <person name="Heitman J."/>
            <person name="Chen Y."/>
            <person name="Sun S."/>
            <person name="Springer D."/>
            <person name="Dromer F."/>
            <person name="Young S."/>
            <person name="Zeng Q."/>
            <person name="Chapman S."/>
            <person name="Gujja S."/>
            <person name="Saif S."/>
            <person name="Birren B."/>
        </authorList>
    </citation>
    <scope>NUCLEOTIDE SEQUENCE [LARGE SCALE GENOMIC DNA]</scope>
    <source>
        <strain evidence="2 3">ATCC 28783</strain>
    </source>
</reference>
<feature type="compositionally biased region" description="Polar residues" evidence="1">
    <location>
        <begin position="86"/>
        <end position="101"/>
    </location>
</feature>
<feature type="region of interest" description="Disordered" evidence="1">
    <location>
        <begin position="51"/>
        <end position="162"/>
    </location>
</feature>
<proteinExistence type="predicted"/>
<name>A0A4Q1BHG2_TREME</name>
<feature type="region of interest" description="Disordered" evidence="1">
    <location>
        <begin position="1"/>
        <end position="35"/>
    </location>
</feature>